<dbReference type="Pfam" id="PF25794">
    <property type="entry name" value="SACS"/>
    <property type="match status" value="1"/>
</dbReference>
<evidence type="ECO:0000256" key="5">
    <source>
        <dbReference type="SAM" id="Coils"/>
    </source>
</evidence>
<dbReference type="GO" id="GO:0030544">
    <property type="term" value="F:Hsp70 protein binding"/>
    <property type="evidence" value="ECO:0007669"/>
    <property type="project" value="TreeGrafter"/>
</dbReference>
<dbReference type="Gene3D" id="3.30.40.10">
    <property type="entry name" value="Zinc/RING finger domain, C3HC4 (zinc finger)"/>
    <property type="match status" value="1"/>
</dbReference>
<feature type="compositionally biased region" description="Polar residues" evidence="6">
    <location>
        <begin position="1974"/>
        <end position="1984"/>
    </location>
</feature>
<dbReference type="InterPro" id="IPR001841">
    <property type="entry name" value="Znf_RING"/>
</dbReference>
<feature type="region of interest" description="Disordered" evidence="6">
    <location>
        <begin position="1963"/>
        <end position="1993"/>
    </location>
</feature>
<dbReference type="SMART" id="SM00184">
    <property type="entry name" value="RING"/>
    <property type="match status" value="1"/>
</dbReference>
<sequence>MQNTWLVGNALGGSKALRMAVDFQKAGRGGLVPWAGVAAQLPSATHVQVQPADSEQKEDEQSPADMGLSGQAFCFLPLPCQTGLPVHINGYFELSSNRRNIWHSSLPAESSGAGKQKSDWNIALLEDIAAPLYAQLLADAAQRLGPSPAFYSLWPVSEPSAPWATVAAKLFKEVADLPVVHIEDGGGQWVRAGQALFLDPSNKAQPELLEALLREDIPLAGQGMPAKLLEACVERLSGAQKLSPSAVRARLGSQRLAAARLSAAERTQAAHTLLDYCLSDINTASPESLRQLAGLQLIPTLGGTLTALQLSGAPGARPLFLPTRQQQAVLVNARDVLVACEEESTLYSKLRAISATGTFTLSPVTAAALSGAFLPGLLPQAWAGQSKISWKAGSEGQPSVEKLQQLWRMLAELPSYEGLHIWPLIPCKGGLLCAPGSKSQVIEEGAWSEAVGSALSKLGVHVLDSHILSLQGLGGARQRIHTATGLGVVSALSAANAGDSSREEKLSAARLTSEERAQLCSFLLQDRWFGDGFGSDQISMLKSLPIFKLGAGAAPAGGAQRADLAFTSLGEACQLAPPGTDPALLGPRFLVQPLLGEAEVMRQRLGVQQISHTQYFLEHIFPRVSDLPAAPRDALFLDLLHGVGDLTATAPQLIEAMPGIAFVPRPSAAGQLAKPCELCDPRNKELMALMDPDVHFPADEFRSTQVLDALARLGLRTETSHETLLEAAQSLHSAAEPTEEQMTRSGALLHRLNTLAQGGLQGAQNGSDSAAELYVELQQLCWCPVMIFPPSPDLPFNVPSSPLAPPKLARPAEDAWLCSASLRLLSGEAGEALAAELGWQDPLSVSTLSTQLVELGKMHPEAHIKDTQILLEQAAVGIYSRLLSSQEASDGEALQMIAERGACIWAGSGFVVASRVVFQLPEKLEPWLYSLPSCLEPCKALLQSLGVAEELHAGHCQKALDAVQKANGTRPLTEQDLQLALRLVHHLAKLRAALPKAAIANVWLPDARSRMSRAMTCFYNDASWLDAGDMRMVHPQIDNRTAEILGCKSLRIQHQVSTNMTVTLPCEDAARIGSKLEAQADLGPVRMLYDIAEIVDACGGSHMEVHLDCRQHRNESLLLPSLAPLTGPALCVKLPGIQLGTDEIGQLLCPGNPYRLRNTQCRGGRGLMGCMHITDLVMTLTGDSLCIWDPAGRHLMKGAAAANEYKCTGENAQLVTQFPDQFSHWDFGGMDVRKTMHSTLIRLPLRTLSMAESSTLSKAAWTVDKAEKLVEDFAAGVARAMLFMRSLSAVALLKWPEDSGPAPAPLHHVEVREGWPRWKSQTQRLPFDEEQWRRKPLKNLIGLSKAQNVRRVMRFTENLTQGKQVQQRLWLVCALALTSEARNIALSPRSARYALSPTVAVAVCLEYAAHPAVVPTGGLMAPLPLGPLLAADPEKASNLLKLPFVAYATLSLAKSGWPRLENPSNEASSASNFNTELLYGIALAWGEACECLRDMLKQVGPAGRIAPEQLYSILPGTETMAAESTLAQSDAWLSKEIAANVCVVAAAKPMWQLRGGRLVHLRDGCFLQAAPEQLGSAALDIIQSTMPVFNAPWHVKEALEAAGVPQLTSTTPGRVRDLLKKNYQTFNDLQVIEAAQLFQYCFLGLEPLLDAHQCLSDMTSASLDADAPRSTLSSLVQKFPAEAKVLGKTLLATLGPSSPRSAPPFPAGDQATRPAAEPGSGISLAQQPMEAVFPASASSLSGAAASQAAVARLESLKDMLIRSAELALRQLEGVPIPTAPGQIVNFGSSKRLYIAPMNAPMGQLDILPNTPKLWQSIVHPLVRAPLVKAIQLSPRLRHTMSAAVNTSQLSLAVLDRHLDHVLGSSWAQGSSAVRPLGNERQWPSVLGPVWDLLLAVQNGEEDDWNSIGRWSLIPCQRSSRQVLVRMCHRQLVFCPRYEAYEEPVGSSAEGPCSFPVAVEDSASAERSGGLTEPRGSNQSSTASGQLEHADRASIAHDAAEEGSHLMALSGTDDGQGSHADRNSTAAEDTPLLAQSSLSPDQVSVQAGALLARTHQQQIAVTAGEEQSDHGSFASSSAPREEQGSSTASAHQPQQTSGGQHTGVQPTPFYSAAAAAPTESSTAAVHSSVSTAASPMQEPSASSPTTAADAKLLGRRMSSCPGNIIVSPEQQQDAGIGSSSTADTAGRPLALLPKLQIRQRLAPPWDRLLPFLQGRDLPVLDRGFAQAAPACALHQPSEQDSVVHKLLLCKKAGLFDAQTMASAQRKFLFEYLCEHVPQTDSFKDRDFVRQLPILPTFMDGRCRTAEDCLLCSQELLTTVVGDLTMLPETLLASMVRHEEACAGLLTWLRLEPMSEAQLLHQVLLPNFDALPRQAVLDRVLAAGVWRHDAALRTALKGISFVQTGSGRCSRAEELFDPTVLLYTSIFRSRPELFPSEAYATAEWLELLRLLGLKRDLNQAAFKACASEVESWELADMSPEERAAALAAARQLVQELTSNPLLQGSSLYAAIRDIAFVPASLGVPGSSEASTRLATFSEAVLPRDWPLAFLAAPVLEEACIPPPFAWSALKLRSPPVLTTVLRHAQHLARDAGQSVLASWPAQAVSPEQACGQLLDYLNAQGLNTAQQRELQSVSLVPVANNTRLLPPDRLFLRLRDDLTPFAFELPAAFTAHTAVLQELGMKQEPSASDLVKLIVGVKDTIGSGPFNINELLAMLRLLRYVCSHKDAELARLVKRAHARGQVMVPDSGCCLVPTSACVHAHTCPPQLLARAGASVTVVHPQLSADICHMLGIPPLQDIVSETVDVGQPLDHVTSLDGLECRAVQALLRHPGLVEAVHSLIKPYSRAVPALAMPIQELARRLASAASQLCFVQRCYTRLTLTDSRAVRIQSQNLVQVYEFHDKHSGMLCIAQPPSGVPAASLLASALSWALGSPVRLPLEPLLTCGPESLPKLQRALYGTDTDGIDFTDLEMAGQLGSPVLPADLEMLQIKPLRPFAAGEICAFKEALTPAQAAAAAAHRRTGSAEDDGLSGFCYGRVARDARPEPGSAIFRVSVEVSEGHFRDMLSTDIYSFRAGSSARPVRSADRRSGTVREADSAGTAAPEEAQDSADVQPGPTVAPLVSPTEVTGAVVDLLRAAGMPLDLERQQLLQQSLTMQQQVKDTQDQLAQQAQAIADLQTESEAAKEAHRCRICLTNEVDAVMTQCGHALCWTCASGCHDRCPFCRTASFSIRMYR</sequence>
<feature type="compositionally biased region" description="Basic and acidic residues" evidence="6">
    <location>
        <begin position="3080"/>
        <end position="3093"/>
    </location>
</feature>
<dbReference type="Proteomes" id="UP001314263">
    <property type="component" value="Unassembled WGS sequence"/>
</dbReference>
<feature type="region of interest" description="Disordered" evidence="6">
    <location>
        <begin position="2057"/>
        <end position="2106"/>
    </location>
</feature>
<reference evidence="8 9" key="1">
    <citation type="submission" date="2023-10" db="EMBL/GenBank/DDBJ databases">
        <authorList>
            <person name="Maclean D."/>
            <person name="Macfadyen A."/>
        </authorList>
    </citation>
    <scope>NUCLEOTIDE SEQUENCE [LARGE SCALE GENOMIC DNA]</scope>
</reference>
<evidence type="ECO:0000256" key="6">
    <source>
        <dbReference type="SAM" id="MobiDB-lite"/>
    </source>
</evidence>
<dbReference type="Pfam" id="PF13920">
    <property type="entry name" value="zf-C3HC4_3"/>
    <property type="match status" value="1"/>
</dbReference>
<evidence type="ECO:0000256" key="3">
    <source>
        <dbReference type="ARBA" id="ARBA00022833"/>
    </source>
</evidence>
<dbReference type="InterPro" id="IPR017907">
    <property type="entry name" value="Znf_RING_CS"/>
</dbReference>
<proteinExistence type="predicted"/>
<dbReference type="SUPFAM" id="SSF57850">
    <property type="entry name" value="RING/U-box"/>
    <property type="match status" value="1"/>
</dbReference>
<protein>
    <recommendedName>
        <fullName evidence="7">RING-type domain-containing protein</fullName>
    </recommendedName>
</protein>
<dbReference type="InterPro" id="IPR013083">
    <property type="entry name" value="Znf_RING/FYVE/PHD"/>
</dbReference>
<keyword evidence="1" id="KW-0479">Metal-binding</keyword>
<organism evidence="8 9">
    <name type="scientific">Coccomyxa viridis</name>
    <dbReference type="NCBI Taxonomy" id="1274662"/>
    <lineage>
        <taxon>Eukaryota</taxon>
        <taxon>Viridiplantae</taxon>
        <taxon>Chlorophyta</taxon>
        <taxon>core chlorophytes</taxon>
        <taxon>Trebouxiophyceae</taxon>
        <taxon>Trebouxiophyceae incertae sedis</taxon>
        <taxon>Coccomyxaceae</taxon>
        <taxon>Coccomyxa</taxon>
    </lineage>
</organism>
<name>A0AAV1HRD9_9CHLO</name>
<feature type="compositionally biased region" description="Polar residues" evidence="6">
    <location>
        <begin position="2072"/>
        <end position="2104"/>
    </location>
</feature>
<dbReference type="PANTHER" id="PTHR15600:SF42">
    <property type="entry name" value="SACSIN"/>
    <property type="match status" value="1"/>
</dbReference>
<evidence type="ECO:0000256" key="4">
    <source>
        <dbReference type="PROSITE-ProRule" id="PRU00175"/>
    </source>
</evidence>
<dbReference type="GO" id="GO:0008270">
    <property type="term" value="F:zinc ion binding"/>
    <property type="evidence" value="ECO:0007669"/>
    <property type="project" value="UniProtKB-KW"/>
</dbReference>
<feature type="region of interest" description="Disordered" evidence="6">
    <location>
        <begin position="2007"/>
        <end position="2028"/>
    </location>
</feature>
<keyword evidence="9" id="KW-1185">Reference proteome</keyword>
<keyword evidence="5" id="KW-0175">Coiled coil</keyword>
<dbReference type="InterPro" id="IPR052972">
    <property type="entry name" value="Sacsin_chaperone_reg"/>
</dbReference>
<accession>A0AAV1HRD9</accession>
<dbReference type="CDD" id="cd16449">
    <property type="entry name" value="RING-HC"/>
    <property type="match status" value="1"/>
</dbReference>
<dbReference type="InterPro" id="IPR058210">
    <property type="entry name" value="SACS/Nov_dom"/>
</dbReference>
<dbReference type="PROSITE" id="PS00518">
    <property type="entry name" value="ZF_RING_1"/>
    <property type="match status" value="1"/>
</dbReference>
<comment type="caution">
    <text evidence="8">The sequence shown here is derived from an EMBL/GenBank/DDBJ whole genome shotgun (WGS) entry which is preliminary data.</text>
</comment>
<feature type="domain" description="RING-type" evidence="7">
    <location>
        <begin position="3187"/>
        <end position="3222"/>
    </location>
</feature>
<keyword evidence="3" id="KW-0862">Zinc</keyword>
<feature type="region of interest" description="Disordered" evidence="6">
    <location>
        <begin position="1694"/>
        <end position="1721"/>
    </location>
</feature>
<feature type="region of interest" description="Disordered" evidence="6">
    <location>
        <begin position="2120"/>
        <end position="2146"/>
    </location>
</feature>
<dbReference type="PANTHER" id="PTHR15600">
    <property type="entry name" value="SACSIN"/>
    <property type="match status" value="1"/>
</dbReference>
<evidence type="ECO:0000313" key="8">
    <source>
        <dbReference type="EMBL" id="CAK0736836.1"/>
    </source>
</evidence>
<feature type="region of interest" description="Disordered" evidence="6">
    <location>
        <begin position="3074"/>
        <end position="3118"/>
    </location>
</feature>
<dbReference type="PROSITE" id="PS50089">
    <property type="entry name" value="ZF_RING_2"/>
    <property type="match status" value="1"/>
</dbReference>
<feature type="coiled-coil region" evidence="5">
    <location>
        <begin position="3143"/>
        <end position="3184"/>
    </location>
</feature>
<evidence type="ECO:0000256" key="2">
    <source>
        <dbReference type="ARBA" id="ARBA00022771"/>
    </source>
</evidence>
<gene>
    <name evidence="8" type="ORF">CVIRNUC_000811</name>
</gene>
<evidence type="ECO:0000256" key="1">
    <source>
        <dbReference type="ARBA" id="ARBA00022723"/>
    </source>
</evidence>
<evidence type="ECO:0000313" key="9">
    <source>
        <dbReference type="Proteomes" id="UP001314263"/>
    </source>
</evidence>
<dbReference type="EMBL" id="CAUYUE010000001">
    <property type="protein sequence ID" value="CAK0736836.1"/>
    <property type="molecule type" value="Genomic_DNA"/>
</dbReference>
<keyword evidence="2 4" id="KW-0863">Zinc-finger</keyword>
<evidence type="ECO:0000259" key="7">
    <source>
        <dbReference type="PROSITE" id="PS50089"/>
    </source>
</evidence>